<keyword evidence="10" id="KW-1185">Reference proteome</keyword>
<comment type="caution">
    <text evidence="9">The sequence shown here is derived from an EMBL/GenBank/DDBJ whole genome shotgun (WGS) entry which is preliminary data.</text>
</comment>
<evidence type="ECO:0000256" key="1">
    <source>
        <dbReference type="ARBA" id="ARBA00004651"/>
    </source>
</evidence>
<evidence type="ECO:0000256" key="3">
    <source>
        <dbReference type="ARBA" id="ARBA00022475"/>
    </source>
</evidence>
<dbReference type="Proteomes" id="UP001637996">
    <property type="component" value="Unassembled WGS sequence"/>
</dbReference>
<keyword evidence="3" id="KW-1003">Cell membrane</keyword>
<dbReference type="Gene3D" id="1.10.3720.10">
    <property type="entry name" value="MetI-like"/>
    <property type="match status" value="1"/>
</dbReference>
<accession>A0ABW9M7G2</accession>
<evidence type="ECO:0000313" key="9">
    <source>
        <dbReference type="EMBL" id="MFO3665287.1"/>
    </source>
</evidence>
<evidence type="ECO:0000256" key="2">
    <source>
        <dbReference type="ARBA" id="ARBA00022448"/>
    </source>
</evidence>
<dbReference type="SUPFAM" id="SSF161098">
    <property type="entry name" value="MetI-like"/>
    <property type="match status" value="1"/>
</dbReference>
<dbReference type="PANTHER" id="PTHR43227">
    <property type="entry name" value="BLL4140 PROTEIN"/>
    <property type="match status" value="1"/>
</dbReference>
<dbReference type="Pfam" id="PF00528">
    <property type="entry name" value="BPD_transp_1"/>
    <property type="match status" value="1"/>
</dbReference>
<dbReference type="PANTHER" id="PTHR43227:SF11">
    <property type="entry name" value="BLL4140 PROTEIN"/>
    <property type="match status" value="1"/>
</dbReference>
<feature type="transmembrane region" description="Helical" evidence="7">
    <location>
        <begin position="262"/>
        <end position="283"/>
    </location>
</feature>
<dbReference type="InterPro" id="IPR050809">
    <property type="entry name" value="UgpAE/MalFG_permease"/>
</dbReference>
<evidence type="ECO:0000256" key="6">
    <source>
        <dbReference type="ARBA" id="ARBA00023136"/>
    </source>
</evidence>
<protein>
    <submittedName>
        <fullName evidence="9">ABC transporter permease</fullName>
    </submittedName>
</protein>
<evidence type="ECO:0000313" key="10">
    <source>
        <dbReference type="Proteomes" id="UP001637996"/>
    </source>
</evidence>
<proteinExistence type="inferred from homology"/>
<evidence type="ECO:0000256" key="5">
    <source>
        <dbReference type="ARBA" id="ARBA00022989"/>
    </source>
</evidence>
<dbReference type="RefSeq" id="WP_394024391.1">
    <property type="nucleotide sequence ID" value="NZ_JBGMEI010000003.1"/>
</dbReference>
<dbReference type="InterPro" id="IPR035906">
    <property type="entry name" value="MetI-like_sf"/>
</dbReference>
<comment type="subcellular location">
    <subcellularLocation>
        <location evidence="1 7">Cell membrane</location>
        <topology evidence="1 7">Multi-pass membrane protein</topology>
    </subcellularLocation>
</comment>
<keyword evidence="6 7" id="KW-0472">Membrane</keyword>
<organism evidence="9 10">
    <name type="scientific">Anaerococcus martiniensis</name>
    <dbReference type="NCBI Taxonomy" id="3115615"/>
    <lineage>
        <taxon>Bacteria</taxon>
        <taxon>Bacillati</taxon>
        <taxon>Bacillota</taxon>
        <taxon>Tissierellia</taxon>
        <taxon>Tissierellales</taxon>
        <taxon>Peptoniphilaceae</taxon>
        <taxon>Anaerococcus</taxon>
    </lineage>
</organism>
<gene>
    <name evidence="9" type="ORF">ACCQ41_03340</name>
</gene>
<evidence type="ECO:0000256" key="4">
    <source>
        <dbReference type="ARBA" id="ARBA00022692"/>
    </source>
</evidence>
<comment type="similarity">
    <text evidence="7">Belongs to the binding-protein-dependent transport system permease family.</text>
</comment>
<dbReference type="EMBL" id="JBGMEI010000003">
    <property type="protein sequence ID" value="MFO3665287.1"/>
    <property type="molecule type" value="Genomic_DNA"/>
</dbReference>
<dbReference type="InterPro" id="IPR000515">
    <property type="entry name" value="MetI-like"/>
</dbReference>
<dbReference type="PROSITE" id="PS50928">
    <property type="entry name" value="ABC_TM1"/>
    <property type="match status" value="1"/>
</dbReference>
<sequence>MENQTNNLTNQISQTEHIAKHTVSKPPNNDDNDNDPYFKPVKKTLWQRMARYKTFYLMLLPALLFFIIFSYWPMTGNILAFRKFSFNSGMYGKGWVGLQYFKDFFSDRQTPIYIRNTLIISAIKLFIYLPFPIILALIFNEIVNTKHRSFFQSVSYLPYFISWVVVIGMLNKLFAPNTGLINNLLRNIGASDGSRFFMMENGFFYPAVFGSYLWKNVGWDSIIYYAAIMGISPSLYEAAAIDGANRLKQTRHVTLPGISKTIMILFIISLGGILSAGFDQVYLMQNPGNYQVSEIIDTYVVKTGLEKARYGPATAVGLVQGLVGLGLTVAVNKAADKYGENSLW</sequence>
<feature type="transmembrane region" description="Helical" evidence="7">
    <location>
        <begin position="222"/>
        <end position="241"/>
    </location>
</feature>
<feature type="transmembrane region" description="Helical" evidence="7">
    <location>
        <begin position="55"/>
        <end position="74"/>
    </location>
</feature>
<feature type="domain" description="ABC transmembrane type-1" evidence="8">
    <location>
        <begin position="114"/>
        <end position="331"/>
    </location>
</feature>
<dbReference type="CDD" id="cd06261">
    <property type="entry name" value="TM_PBP2"/>
    <property type="match status" value="1"/>
</dbReference>
<reference evidence="9 10" key="1">
    <citation type="journal article" date="2025" name="Anaerobe">
        <title>Description of Anaerococcus kampingiae sp. nov., Anaerococcus groningensis sp. nov., Anaerococcus martiniensis sp. nov., and Anaerococcus cruorum sp. nov., isolated from human clinical specimens.</title>
        <authorList>
            <person name="Boiten K.E."/>
            <person name="Meijer J."/>
            <person name="van Wezel E.M."/>
            <person name="Veloo A.C.M."/>
        </authorList>
    </citation>
    <scope>NUCLEOTIDE SEQUENCE [LARGE SCALE GENOMIC DNA]</scope>
    <source>
        <strain evidence="9 10">ENR0831</strain>
    </source>
</reference>
<keyword evidence="5 7" id="KW-1133">Transmembrane helix</keyword>
<evidence type="ECO:0000259" key="8">
    <source>
        <dbReference type="PROSITE" id="PS50928"/>
    </source>
</evidence>
<feature type="transmembrane region" description="Helical" evidence="7">
    <location>
        <begin position="150"/>
        <end position="170"/>
    </location>
</feature>
<evidence type="ECO:0000256" key="7">
    <source>
        <dbReference type="RuleBase" id="RU363032"/>
    </source>
</evidence>
<keyword evidence="2 7" id="KW-0813">Transport</keyword>
<keyword evidence="4 7" id="KW-0812">Transmembrane</keyword>
<feature type="transmembrane region" description="Helical" evidence="7">
    <location>
        <begin position="118"/>
        <end position="138"/>
    </location>
</feature>
<name>A0ABW9M7G2_9FIRM</name>